<gene>
    <name evidence="2" type="ORF">I4J89_42825</name>
</gene>
<dbReference type="Proteomes" id="UP000598146">
    <property type="component" value="Unassembled WGS sequence"/>
</dbReference>
<dbReference type="RefSeq" id="WP_196419961.1">
    <property type="nucleotide sequence ID" value="NZ_JADQTO010000035.1"/>
</dbReference>
<name>A0A931G7F3_9ACTN</name>
<protein>
    <submittedName>
        <fullName evidence="2">Uncharacterized protein</fullName>
    </submittedName>
</protein>
<reference evidence="2" key="1">
    <citation type="submission" date="2020-11" db="EMBL/GenBank/DDBJ databases">
        <title>Isolation and identification of active actinomycetes.</title>
        <authorList>
            <person name="Sun X."/>
        </authorList>
    </citation>
    <scope>NUCLEOTIDE SEQUENCE</scope>
    <source>
        <strain evidence="2">NEAU-A11</strain>
    </source>
</reference>
<feature type="region of interest" description="Disordered" evidence="1">
    <location>
        <begin position="46"/>
        <end position="71"/>
    </location>
</feature>
<feature type="region of interest" description="Disordered" evidence="1">
    <location>
        <begin position="1"/>
        <end position="20"/>
    </location>
</feature>
<proteinExistence type="predicted"/>
<organism evidence="2 3">
    <name type="scientific">Actinoplanes aureus</name>
    <dbReference type="NCBI Taxonomy" id="2792083"/>
    <lineage>
        <taxon>Bacteria</taxon>
        <taxon>Bacillati</taxon>
        <taxon>Actinomycetota</taxon>
        <taxon>Actinomycetes</taxon>
        <taxon>Micromonosporales</taxon>
        <taxon>Micromonosporaceae</taxon>
        <taxon>Actinoplanes</taxon>
    </lineage>
</organism>
<keyword evidence="3" id="KW-1185">Reference proteome</keyword>
<accession>A0A931G7F3</accession>
<evidence type="ECO:0000313" key="3">
    <source>
        <dbReference type="Proteomes" id="UP000598146"/>
    </source>
</evidence>
<sequence>MWVTDNTISASEPDSRSPASATSGFVIAACADVGVLGSTPFSAIAFGGERSAERQKGYGRPMDEPSARGIN</sequence>
<dbReference type="EMBL" id="JADQTO010000035">
    <property type="protein sequence ID" value="MBG0568184.1"/>
    <property type="molecule type" value="Genomic_DNA"/>
</dbReference>
<evidence type="ECO:0000256" key="1">
    <source>
        <dbReference type="SAM" id="MobiDB-lite"/>
    </source>
</evidence>
<dbReference type="AlphaFoldDB" id="A0A931G7F3"/>
<evidence type="ECO:0000313" key="2">
    <source>
        <dbReference type="EMBL" id="MBG0568184.1"/>
    </source>
</evidence>
<feature type="compositionally biased region" description="Basic and acidic residues" evidence="1">
    <location>
        <begin position="50"/>
        <end position="71"/>
    </location>
</feature>
<comment type="caution">
    <text evidence="2">The sequence shown here is derived from an EMBL/GenBank/DDBJ whole genome shotgun (WGS) entry which is preliminary data.</text>
</comment>